<organism evidence="1 2">
    <name type="scientific">Granulicella aggregans</name>
    <dbReference type="NCBI Taxonomy" id="474949"/>
    <lineage>
        <taxon>Bacteria</taxon>
        <taxon>Pseudomonadati</taxon>
        <taxon>Acidobacteriota</taxon>
        <taxon>Terriglobia</taxon>
        <taxon>Terriglobales</taxon>
        <taxon>Acidobacteriaceae</taxon>
        <taxon>Granulicella</taxon>
    </lineage>
</organism>
<accession>A0A7W8E6C1</accession>
<dbReference type="EMBL" id="JACHIP010000014">
    <property type="protein sequence ID" value="MBB5060511.1"/>
    <property type="molecule type" value="Genomic_DNA"/>
</dbReference>
<proteinExistence type="predicted"/>
<name>A0A7W8E6C1_9BACT</name>
<gene>
    <name evidence="1" type="ORF">HDF16_005247</name>
</gene>
<comment type="caution">
    <text evidence="1">The sequence shown here is derived from an EMBL/GenBank/DDBJ whole genome shotgun (WGS) entry which is preliminary data.</text>
</comment>
<keyword evidence="1" id="KW-0456">Lyase</keyword>
<evidence type="ECO:0000313" key="2">
    <source>
        <dbReference type="Proteomes" id="UP000540989"/>
    </source>
</evidence>
<protein>
    <submittedName>
        <fullName evidence="1">Putative enzyme related to lactoylglutathione lyase</fullName>
    </submittedName>
</protein>
<dbReference type="GO" id="GO:0016829">
    <property type="term" value="F:lyase activity"/>
    <property type="evidence" value="ECO:0007669"/>
    <property type="project" value="UniProtKB-KW"/>
</dbReference>
<sequence length="36" mass="4368">MGWYELLTDNPAEAFDYYSRRFGWKSPRPLNRLYGP</sequence>
<dbReference type="AlphaFoldDB" id="A0A7W8E6C1"/>
<evidence type="ECO:0000313" key="1">
    <source>
        <dbReference type="EMBL" id="MBB5060511.1"/>
    </source>
</evidence>
<reference evidence="1 2" key="1">
    <citation type="submission" date="2020-08" db="EMBL/GenBank/DDBJ databases">
        <title>Genomic Encyclopedia of Type Strains, Phase IV (KMG-V): Genome sequencing to study the core and pangenomes of soil and plant-associated prokaryotes.</title>
        <authorList>
            <person name="Whitman W."/>
        </authorList>
    </citation>
    <scope>NUCLEOTIDE SEQUENCE [LARGE SCALE GENOMIC DNA]</scope>
    <source>
        <strain evidence="1 2">M8UP14</strain>
    </source>
</reference>
<dbReference type="Proteomes" id="UP000540989">
    <property type="component" value="Unassembled WGS sequence"/>
</dbReference>
<keyword evidence="2" id="KW-1185">Reference proteome</keyword>